<accession>A0AA42MYE7</accession>
<feature type="transmembrane region" description="Helical" evidence="1">
    <location>
        <begin position="54"/>
        <end position="76"/>
    </location>
</feature>
<feature type="transmembrane region" description="Helical" evidence="1">
    <location>
        <begin position="371"/>
        <end position="391"/>
    </location>
</feature>
<keyword evidence="1" id="KW-1133">Transmembrane helix</keyword>
<comment type="caution">
    <text evidence="2">The sequence shown here is derived from an EMBL/GenBank/DDBJ whole genome shotgun (WGS) entry which is preliminary data.</text>
</comment>
<reference evidence="2" key="1">
    <citation type="submission" date="2022-09" db="EMBL/GenBank/DDBJ databases">
        <title>Intensive care unit water sources are persistently colonized with multi-drug resistant bacteria and are the site of extensive horizontal gene transfer of antibiotic resistance genes.</title>
        <authorList>
            <person name="Diorio-Toth L."/>
        </authorList>
    </citation>
    <scope>NUCLEOTIDE SEQUENCE</scope>
    <source>
        <strain evidence="2">GD03990</strain>
    </source>
</reference>
<evidence type="ECO:0000313" key="3">
    <source>
        <dbReference type="Proteomes" id="UP001158730"/>
    </source>
</evidence>
<dbReference type="Proteomes" id="UP001158730">
    <property type="component" value="Unassembled WGS sequence"/>
</dbReference>
<feature type="transmembrane region" description="Helical" evidence="1">
    <location>
        <begin position="411"/>
        <end position="432"/>
    </location>
</feature>
<dbReference type="RefSeq" id="WP_021700005.1">
    <property type="nucleotide sequence ID" value="NZ_AP025273.1"/>
</dbReference>
<keyword evidence="1" id="KW-0472">Membrane</keyword>
<sequence>MAYDFGSQSLGIRNPFRIEGALVALRGGLILALGIYCLFQVAGLVDGRREVEGWLHAGLGLALLVWGLVALGNGLLKVFRFYVGRNVPASLAKNQADADARHQLSYAADELHGMLMGRKNTTFKEPQSLFARLVHTLIPRLIFLPPTYRGLAENLLFGLSMTLFMLLTFGLVWFAGATGLARLEGTPVMAWLGSLLALYLFKLWFGMRNPLRHYSRGGLDIGLPRIGLIIALAILLPVALVYVHRQVQAIPTLPINPAPLLLTTLALALLACGLGLFLLLQRLRSVDPHTEVSEHRDNWQRNLVPRELFIRLEAHILANRRYQEIPNRVYQKFSPEMIEEGGRDKGSFKGRTLVETQPVYQEIEHSPAYRLVRMVSSAVGQLLLAAGAFWLVGLLDDLARVAYRPENLMLLGYPLLFLLFGLVISRMSNLFWAELQFRSLLLDLSIEGTYTESRLSTGQSIYDSTRSENIVVRSTITPWFLLSTLLTSTFARSGNMNLEQQRHVLSFEKSDETLAAVLGELDEFFDSREAIAGVNEVDLKSASQIFQMNEQTRARSQAPGGALEQEQAAGLLRQQEGEAVVAEKLQET</sequence>
<evidence type="ECO:0000313" key="2">
    <source>
        <dbReference type="EMBL" id="MDH1054063.1"/>
    </source>
</evidence>
<protein>
    <submittedName>
        <fullName evidence="2">Uncharacterized protein</fullName>
    </submittedName>
</protein>
<feature type="transmembrane region" description="Helical" evidence="1">
    <location>
        <begin position="226"/>
        <end position="245"/>
    </location>
</feature>
<dbReference type="EMBL" id="JAOBYN010000003">
    <property type="protein sequence ID" value="MDH1054063.1"/>
    <property type="molecule type" value="Genomic_DNA"/>
</dbReference>
<dbReference type="AlphaFoldDB" id="A0AA42MYE7"/>
<feature type="transmembrane region" description="Helical" evidence="1">
    <location>
        <begin position="21"/>
        <end position="42"/>
    </location>
</feature>
<feature type="transmembrane region" description="Helical" evidence="1">
    <location>
        <begin position="257"/>
        <end position="280"/>
    </location>
</feature>
<feature type="transmembrane region" description="Helical" evidence="1">
    <location>
        <begin position="155"/>
        <end position="176"/>
    </location>
</feature>
<evidence type="ECO:0000256" key="1">
    <source>
        <dbReference type="SAM" id="Phobius"/>
    </source>
</evidence>
<organism evidence="2 3">
    <name type="scientific">Aquipseudomonas alcaligenes</name>
    <name type="common">Pseudomonas alcaligenes</name>
    <dbReference type="NCBI Taxonomy" id="43263"/>
    <lineage>
        <taxon>Bacteria</taxon>
        <taxon>Pseudomonadati</taxon>
        <taxon>Pseudomonadota</taxon>
        <taxon>Gammaproteobacteria</taxon>
        <taxon>Pseudomonadales</taxon>
        <taxon>Pseudomonadaceae</taxon>
        <taxon>Aquipseudomonas</taxon>
    </lineage>
</organism>
<gene>
    <name evidence="2" type="ORF">N5C05_04720</name>
</gene>
<proteinExistence type="predicted"/>
<name>A0AA42MYE7_AQUAC</name>
<feature type="transmembrane region" description="Helical" evidence="1">
    <location>
        <begin position="188"/>
        <end position="205"/>
    </location>
</feature>
<keyword evidence="1" id="KW-0812">Transmembrane</keyword>